<dbReference type="PANTHER" id="PTHR33155">
    <property type="entry name" value="FANTASTIC FOUR-LIKE PROTEIN (DUF3049)"/>
    <property type="match status" value="1"/>
</dbReference>
<evidence type="ECO:0000256" key="1">
    <source>
        <dbReference type="ARBA" id="ARBA00008690"/>
    </source>
</evidence>
<dbReference type="Pfam" id="PF11250">
    <property type="entry name" value="FAF"/>
    <property type="match status" value="1"/>
</dbReference>
<protein>
    <submittedName>
        <fullName evidence="4">Putative SPX and EXS domain-containing protein 5-like</fullName>
    </submittedName>
</protein>
<evidence type="ECO:0000259" key="3">
    <source>
        <dbReference type="Pfam" id="PF11250"/>
    </source>
</evidence>
<feature type="domain" description="FAF" evidence="3">
    <location>
        <begin position="155"/>
        <end position="208"/>
    </location>
</feature>
<sequence>MLTMMMSFCKKSVHSFLNFANSSETVTVESRRHCSNIIPSPAGGGGLSFITLSGDIQRPANVVESAAVKSAPSSPKIHHGGIGFLDYVGGSVDGLISCTESLGFESSDERRVDDDDHHHHQIENINNDELLFLKTTPPLIRSRWKRIMAKNEVKKFPPPLSSLNHDGKPNFFLRSVRKDGRLELMEVKINRPEIFRASREDGRLRLHLIRDDDEDADVEEQAETEEEDVEEKIEKDEEVLHGEHRANEWRFPATSGGGDGFRRCHELVSHHHCHHNLHGWSQHCVTIK</sequence>
<dbReference type="InterPro" id="IPR021410">
    <property type="entry name" value="FAF"/>
</dbReference>
<evidence type="ECO:0000313" key="4">
    <source>
        <dbReference type="EMBL" id="MPA37958.1"/>
    </source>
</evidence>
<feature type="region of interest" description="Disordered" evidence="2">
    <location>
        <begin position="214"/>
        <end position="241"/>
    </location>
</feature>
<feature type="compositionally biased region" description="Acidic residues" evidence="2">
    <location>
        <begin position="214"/>
        <end position="231"/>
    </location>
</feature>
<dbReference type="InterPro" id="IPR046431">
    <property type="entry name" value="FAF_dom"/>
</dbReference>
<comment type="similarity">
    <text evidence="1">Belongs to the fantastic four family.</text>
</comment>
<accession>A0A5B6Z2A9</accession>
<evidence type="ECO:0000256" key="2">
    <source>
        <dbReference type="SAM" id="MobiDB-lite"/>
    </source>
</evidence>
<organism evidence="4">
    <name type="scientific">Davidia involucrata</name>
    <name type="common">Dove tree</name>
    <dbReference type="NCBI Taxonomy" id="16924"/>
    <lineage>
        <taxon>Eukaryota</taxon>
        <taxon>Viridiplantae</taxon>
        <taxon>Streptophyta</taxon>
        <taxon>Embryophyta</taxon>
        <taxon>Tracheophyta</taxon>
        <taxon>Spermatophyta</taxon>
        <taxon>Magnoliopsida</taxon>
        <taxon>eudicotyledons</taxon>
        <taxon>Gunneridae</taxon>
        <taxon>Pentapetalae</taxon>
        <taxon>asterids</taxon>
        <taxon>Cornales</taxon>
        <taxon>Nyssaceae</taxon>
        <taxon>Davidia</taxon>
    </lineage>
</organism>
<gene>
    <name evidence="4" type="ORF">Din_007399</name>
</gene>
<name>A0A5B6Z2A9_DAVIN</name>
<feature type="compositionally biased region" description="Basic and acidic residues" evidence="2">
    <location>
        <begin position="232"/>
        <end position="241"/>
    </location>
</feature>
<dbReference type="PANTHER" id="PTHR33155:SF27">
    <property type="entry name" value="FANTASTIC FOUR-LIKE PROTEIN (DUF3049)"/>
    <property type="match status" value="1"/>
</dbReference>
<reference evidence="4" key="1">
    <citation type="submission" date="2019-08" db="EMBL/GenBank/DDBJ databases">
        <title>Reference gene set and small RNA set construction with multiple tissues from Davidia involucrata Baill.</title>
        <authorList>
            <person name="Yang H."/>
            <person name="Zhou C."/>
            <person name="Li G."/>
            <person name="Wang J."/>
            <person name="Gao P."/>
            <person name="Wang M."/>
            <person name="Wang R."/>
            <person name="Zhao Y."/>
        </authorList>
    </citation>
    <scope>NUCLEOTIDE SEQUENCE</scope>
    <source>
        <tissue evidence="4">Mixed with DoveR01_LX</tissue>
    </source>
</reference>
<dbReference type="EMBL" id="GHES01007399">
    <property type="protein sequence ID" value="MPA37958.1"/>
    <property type="molecule type" value="Transcribed_RNA"/>
</dbReference>
<dbReference type="AlphaFoldDB" id="A0A5B6Z2A9"/>
<proteinExistence type="inferred from homology"/>